<evidence type="ECO:0000259" key="12">
    <source>
        <dbReference type="PROSITE" id="PS51898"/>
    </source>
</evidence>
<dbReference type="GeneID" id="50018700"/>
<keyword evidence="8 11" id="KW-0238">DNA-binding</keyword>
<feature type="active site" evidence="11">
    <location>
        <position position="146"/>
    </location>
</feature>
<keyword evidence="6 11" id="KW-0159">Chromosome partition</keyword>
<dbReference type="PANTHER" id="PTHR30349:SF81">
    <property type="entry name" value="TYROSINE RECOMBINASE XERC"/>
    <property type="match status" value="1"/>
</dbReference>
<evidence type="ECO:0000256" key="9">
    <source>
        <dbReference type="ARBA" id="ARBA00023172"/>
    </source>
</evidence>
<evidence type="ECO:0000256" key="2">
    <source>
        <dbReference type="ARBA" id="ARBA00010450"/>
    </source>
</evidence>
<proteinExistence type="inferred from homology"/>
<keyword evidence="10 11" id="KW-0131">Cell cycle</keyword>
<evidence type="ECO:0000313" key="16">
    <source>
        <dbReference type="EMBL" id="PIH11415.1"/>
    </source>
</evidence>
<dbReference type="Pfam" id="PF00589">
    <property type="entry name" value="Phage_integrase"/>
    <property type="match status" value="1"/>
</dbReference>
<comment type="similarity">
    <text evidence="2 11">Belongs to the 'phage' integrase family. XerD subfamily.</text>
</comment>
<evidence type="ECO:0000313" key="14">
    <source>
        <dbReference type="EMBL" id="MBF2229102.1"/>
    </source>
</evidence>
<dbReference type="HAMAP" id="MF_01808">
    <property type="entry name" value="Recomb_XerC_XerD"/>
    <property type="match status" value="1"/>
</dbReference>
<evidence type="ECO:0000256" key="11">
    <source>
        <dbReference type="HAMAP-Rule" id="MF_01807"/>
    </source>
</evidence>
<dbReference type="InterPro" id="IPR011932">
    <property type="entry name" value="Recomb_XerD"/>
</dbReference>
<evidence type="ECO:0000256" key="6">
    <source>
        <dbReference type="ARBA" id="ARBA00022829"/>
    </source>
</evidence>
<dbReference type="GO" id="GO:0007059">
    <property type="term" value="P:chromosome segregation"/>
    <property type="evidence" value="ECO:0007669"/>
    <property type="project" value="UniProtKB-UniRule"/>
</dbReference>
<feature type="active site" evidence="11">
    <location>
        <position position="244"/>
    </location>
</feature>
<accession>A0A4Q9W8H5</accession>
<feature type="active site" evidence="11">
    <location>
        <position position="170"/>
    </location>
</feature>
<evidence type="ECO:0000313" key="17">
    <source>
        <dbReference type="Proteomes" id="UP000228502"/>
    </source>
</evidence>
<evidence type="ECO:0000256" key="8">
    <source>
        <dbReference type="ARBA" id="ARBA00023125"/>
    </source>
</evidence>
<name>A0A4Q9W8H5_STAEP</name>
<feature type="active site" evidence="11">
    <location>
        <position position="241"/>
    </location>
</feature>
<reference evidence="16 17" key="1">
    <citation type="submission" date="2017-10" db="EMBL/GenBank/DDBJ databases">
        <title>genome sequences of Staph epi in chlorhexidine trial.</title>
        <authorList>
            <person name="Greninger A.L."/>
            <person name="Addetia A."/>
            <person name="Qin X."/>
            <person name="Zerr D."/>
        </authorList>
    </citation>
    <scope>NUCLEOTIDE SEQUENCE [LARGE SCALE GENOMIC DNA]</scope>
    <source>
        <strain evidence="16 17">SCH-17</strain>
    </source>
</reference>
<comment type="caution">
    <text evidence="15">The sequence shown here is derived from an EMBL/GenBank/DDBJ whole genome shotgun (WGS) entry which is preliminary data.</text>
</comment>
<dbReference type="InterPro" id="IPR050090">
    <property type="entry name" value="Tyrosine_recombinase_XerCD"/>
</dbReference>
<dbReference type="NCBIfam" id="TIGR02225">
    <property type="entry name" value="recomb_XerD"/>
    <property type="match status" value="1"/>
</dbReference>
<keyword evidence="9 11" id="KW-0233">DNA recombination</keyword>
<reference evidence="15" key="3">
    <citation type="submission" date="2020-11" db="EMBL/GenBank/DDBJ databases">
        <title>Molecular epidemiology and genomic profiles of multidrug-resistant bacteria collected from clinical sources in South Africa.</title>
        <authorList>
            <person name="Asante J."/>
            <person name="Amoako D.G."/>
        </authorList>
    </citation>
    <scope>NUCLEOTIDE SEQUENCE</scope>
    <source>
        <strain evidence="15">C68</strain>
    </source>
</reference>
<gene>
    <name evidence="11 15" type="primary">xerD</name>
    <name evidence="16" type="ORF">CTJ08_00825</name>
    <name evidence="14" type="ORF">H3963_01320</name>
    <name evidence="15" type="ORF">I3V53_01930</name>
</gene>
<evidence type="ECO:0000256" key="10">
    <source>
        <dbReference type="ARBA" id="ARBA00023306"/>
    </source>
</evidence>
<dbReference type="GO" id="GO:0006313">
    <property type="term" value="P:DNA transposition"/>
    <property type="evidence" value="ECO:0007669"/>
    <property type="project" value="UniProtKB-UniRule"/>
</dbReference>
<dbReference type="GO" id="GO:0003677">
    <property type="term" value="F:DNA binding"/>
    <property type="evidence" value="ECO:0007669"/>
    <property type="project" value="UniProtKB-UniRule"/>
</dbReference>
<dbReference type="InterPro" id="IPR002104">
    <property type="entry name" value="Integrase_catalytic"/>
</dbReference>
<dbReference type="EMBL" id="PEJG01000001">
    <property type="protein sequence ID" value="PIH11415.1"/>
    <property type="molecule type" value="Genomic_DNA"/>
</dbReference>
<comment type="subcellular location">
    <subcellularLocation>
        <location evidence="1 11">Cytoplasm</location>
    </subcellularLocation>
</comment>
<dbReference type="CDD" id="cd00798">
    <property type="entry name" value="INT_XerDC_C"/>
    <property type="match status" value="1"/>
</dbReference>
<dbReference type="Gene3D" id="1.10.443.10">
    <property type="entry name" value="Intergrase catalytic core"/>
    <property type="match status" value="1"/>
</dbReference>
<dbReference type="HAMAP" id="MF_01807">
    <property type="entry name" value="Recomb_XerD"/>
    <property type="match status" value="1"/>
</dbReference>
<evidence type="ECO:0000256" key="5">
    <source>
        <dbReference type="ARBA" id="ARBA00022618"/>
    </source>
</evidence>
<dbReference type="Pfam" id="PF02899">
    <property type="entry name" value="Phage_int_SAM_1"/>
    <property type="match status" value="1"/>
</dbReference>
<dbReference type="SUPFAM" id="SSF56349">
    <property type="entry name" value="DNA breaking-rejoining enzymes"/>
    <property type="match status" value="1"/>
</dbReference>
<dbReference type="SMR" id="A0A4Q9W8H5"/>
<dbReference type="NCBIfam" id="NF040815">
    <property type="entry name" value="recomb_XerA_Arch"/>
    <property type="match status" value="1"/>
</dbReference>
<dbReference type="InterPro" id="IPR011010">
    <property type="entry name" value="DNA_brk_join_enz"/>
</dbReference>
<evidence type="ECO:0000256" key="7">
    <source>
        <dbReference type="ARBA" id="ARBA00022908"/>
    </source>
</evidence>
<feature type="domain" description="Tyr recombinase" evidence="12">
    <location>
        <begin position="106"/>
        <end position="289"/>
    </location>
</feature>
<evidence type="ECO:0000256" key="3">
    <source>
        <dbReference type="ARBA" id="ARBA00015810"/>
    </source>
</evidence>
<dbReference type="PROSITE" id="PS51898">
    <property type="entry name" value="TYR_RECOMBINASE"/>
    <property type="match status" value="1"/>
</dbReference>
<dbReference type="RefSeq" id="WP_001831286.1">
    <property type="nucleotide sequence ID" value="NZ_AP019721.1"/>
</dbReference>
<dbReference type="GO" id="GO:0051301">
    <property type="term" value="P:cell division"/>
    <property type="evidence" value="ECO:0007669"/>
    <property type="project" value="UniProtKB-KW"/>
</dbReference>
<dbReference type="Gene3D" id="1.10.150.130">
    <property type="match status" value="1"/>
</dbReference>
<keyword evidence="4 11" id="KW-0963">Cytoplasm</keyword>
<evidence type="ECO:0000313" key="18">
    <source>
        <dbReference type="Proteomes" id="UP000622362"/>
    </source>
</evidence>
<dbReference type="EMBL" id="JADPYN010000002">
    <property type="protein sequence ID" value="MBF9302849.1"/>
    <property type="molecule type" value="Genomic_DNA"/>
</dbReference>
<sequence>MNTIIEEYLNFIQIEKGLSNNTIGAYRRDLKKYKDYLEDNKISHIDFIDRQIIQECLGHLIDMGQSSKSLARFISTIRSFHQFALREKYAAKDPTVLIETPKYEKKLPDVLEIDEVIALLETPDLTKNNGYRDRTMLELLYATGMRVTEIIQLDVEDVNLMMGFVRVFGKGNKERIVPLGDTVIEYLTTYIETVRPQLLKQTTTQALFLNMHGKSLSRQGIWKIIKQYGLKANINKTLTPHTLRHSFATHLLENGADLRAVQEMLGHSDISTTQLYTHVSKSQIRKMYTQFHPRA</sequence>
<dbReference type="PROSITE" id="PS51900">
    <property type="entry name" value="CB"/>
    <property type="match status" value="1"/>
</dbReference>
<dbReference type="OrthoDB" id="9801717at2"/>
<dbReference type="NCBIfam" id="NF001399">
    <property type="entry name" value="PRK00283.1"/>
    <property type="match status" value="1"/>
</dbReference>
<keyword evidence="5 11" id="KW-0132">Cell division</keyword>
<dbReference type="InterPro" id="IPR044068">
    <property type="entry name" value="CB"/>
</dbReference>
<organism evidence="15 18">
    <name type="scientific">Staphylococcus epidermidis</name>
    <dbReference type="NCBI Taxonomy" id="1282"/>
    <lineage>
        <taxon>Bacteria</taxon>
        <taxon>Bacillati</taxon>
        <taxon>Bacillota</taxon>
        <taxon>Bacilli</taxon>
        <taxon>Bacillales</taxon>
        <taxon>Staphylococcaceae</taxon>
        <taxon>Staphylococcus</taxon>
    </lineage>
</organism>
<reference evidence="14" key="2">
    <citation type="submission" date="2020-08" db="EMBL/GenBank/DDBJ databases">
        <title>Changes in the skin microbiome associated with squamous cell carcinoma in transplant recipients.</title>
        <authorList>
            <person name="Zaugg J."/>
            <person name="Krueger A."/>
            <person name="Lachner N."/>
        </authorList>
    </citation>
    <scope>NUCLEOTIDE SEQUENCE</scope>
    <source>
        <strain evidence="14">R5988</strain>
    </source>
</reference>
<dbReference type="Proteomes" id="UP000228502">
    <property type="component" value="Unassembled WGS sequence"/>
</dbReference>
<dbReference type="Proteomes" id="UP000622362">
    <property type="component" value="Unassembled WGS sequence"/>
</dbReference>
<dbReference type="GO" id="GO:0009037">
    <property type="term" value="F:tyrosine-based site-specific recombinase activity"/>
    <property type="evidence" value="ECO:0007669"/>
    <property type="project" value="UniProtKB-UniRule"/>
</dbReference>
<comment type="subunit">
    <text evidence="11">Forms a cyclic heterotetrameric complex composed of two molecules of XerC and two molecules of XerD.</text>
</comment>
<protein>
    <recommendedName>
        <fullName evidence="3 11">Tyrosine recombinase XerD</fullName>
    </recommendedName>
</protein>
<dbReference type="PANTHER" id="PTHR30349">
    <property type="entry name" value="PHAGE INTEGRASE-RELATED"/>
    <property type="match status" value="1"/>
</dbReference>
<keyword evidence="7 11" id="KW-0229">DNA integration</keyword>
<evidence type="ECO:0000256" key="1">
    <source>
        <dbReference type="ARBA" id="ARBA00004496"/>
    </source>
</evidence>
<dbReference type="AlphaFoldDB" id="A0A4Q9W8H5"/>
<dbReference type="GO" id="GO:0005737">
    <property type="term" value="C:cytoplasm"/>
    <property type="evidence" value="ECO:0007669"/>
    <property type="project" value="UniProtKB-SubCell"/>
</dbReference>
<dbReference type="InterPro" id="IPR023009">
    <property type="entry name" value="Tyrosine_recombinase_XerC/XerD"/>
</dbReference>
<feature type="active site" evidence="11">
    <location>
        <position position="267"/>
    </location>
</feature>
<dbReference type="EMBL" id="JACGQI010000001">
    <property type="protein sequence ID" value="MBF2229102.1"/>
    <property type="molecule type" value="Genomic_DNA"/>
</dbReference>
<dbReference type="InterPro" id="IPR013762">
    <property type="entry name" value="Integrase-like_cat_sf"/>
</dbReference>
<dbReference type="InterPro" id="IPR004107">
    <property type="entry name" value="Integrase_SAM-like_N"/>
</dbReference>
<comment type="function">
    <text evidence="11">Site-specific tyrosine recombinase, which acts by catalyzing the cutting and rejoining of the recombining DNA molecules. The XerC-XerD complex is essential to convert dimers of the bacterial chromosome into monomers to permit their segregation at cell division. It also contributes to the segregational stability of plasmids.</text>
</comment>
<dbReference type="KEGG" id="seps:DP17_141"/>
<feature type="domain" description="Core-binding (CB)" evidence="13">
    <location>
        <begin position="1"/>
        <end position="85"/>
    </location>
</feature>
<evidence type="ECO:0000259" key="13">
    <source>
        <dbReference type="PROSITE" id="PS51900"/>
    </source>
</evidence>
<feature type="active site" description="O-(3'-phospho-DNA)-tyrosine intermediate" evidence="11">
    <location>
        <position position="276"/>
    </location>
</feature>
<evidence type="ECO:0000256" key="4">
    <source>
        <dbReference type="ARBA" id="ARBA00022490"/>
    </source>
</evidence>
<evidence type="ECO:0000313" key="15">
    <source>
        <dbReference type="EMBL" id="MBF9302849.1"/>
    </source>
</evidence>
<dbReference type="Proteomes" id="UP000648077">
    <property type="component" value="Unassembled WGS sequence"/>
</dbReference>
<dbReference type="InterPro" id="IPR010998">
    <property type="entry name" value="Integrase_recombinase_N"/>
</dbReference>